<evidence type="ECO:0000313" key="2">
    <source>
        <dbReference type="EMBL" id="RRJ20413.1"/>
    </source>
</evidence>
<dbReference type="Proteomes" id="UP000276260">
    <property type="component" value="Unassembled WGS sequence"/>
</dbReference>
<dbReference type="OrthoDB" id="948250at2"/>
<evidence type="ECO:0000259" key="1">
    <source>
        <dbReference type="PROSITE" id="PS51186"/>
    </source>
</evidence>
<name>A0A3P3QJ84_9GAMM</name>
<dbReference type="Gene3D" id="3.40.630.30">
    <property type="match status" value="1"/>
</dbReference>
<keyword evidence="2" id="KW-0808">Transferase</keyword>
<dbReference type="Pfam" id="PF00583">
    <property type="entry name" value="Acetyltransf_1"/>
    <property type="match status" value="1"/>
</dbReference>
<accession>A0A3P3QJ84</accession>
<keyword evidence="3" id="KW-1185">Reference proteome</keyword>
<dbReference type="SUPFAM" id="SSF55729">
    <property type="entry name" value="Acyl-CoA N-acyltransferases (Nat)"/>
    <property type="match status" value="1"/>
</dbReference>
<proteinExistence type="predicted"/>
<organism evidence="2 3">
    <name type="scientific">Rheinheimera mesophila</name>
    <dbReference type="NCBI Taxonomy" id="1547515"/>
    <lineage>
        <taxon>Bacteria</taxon>
        <taxon>Pseudomonadati</taxon>
        <taxon>Pseudomonadota</taxon>
        <taxon>Gammaproteobacteria</taxon>
        <taxon>Chromatiales</taxon>
        <taxon>Chromatiaceae</taxon>
        <taxon>Rheinheimera</taxon>
    </lineage>
</organism>
<dbReference type="AlphaFoldDB" id="A0A3P3QJ84"/>
<dbReference type="EMBL" id="RRCF01000003">
    <property type="protein sequence ID" value="RRJ20413.1"/>
    <property type="molecule type" value="Genomic_DNA"/>
</dbReference>
<dbReference type="CDD" id="cd04301">
    <property type="entry name" value="NAT_SF"/>
    <property type="match status" value="1"/>
</dbReference>
<dbReference type="RefSeq" id="WP_046519765.1">
    <property type="nucleotide sequence ID" value="NZ_LAVS01000017.1"/>
</dbReference>
<gene>
    <name evidence="2" type="ORF">EIK76_12905</name>
</gene>
<dbReference type="PROSITE" id="PS51186">
    <property type="entry name" value="GNAT"/>
    <property type="match status" value="1"/>
</dbReference>
<protein>
    <submittedName>
        <fullName evidence="2">GNAT family N-acetyltransferase</fullName>
    </submittedName>
</protein>
<dbReference type="InterPro" id="IPR000182">
    <property type="entry name" value="GNAT_dom"/>
</dbReference>
<comment type="caution">
    <text evidence="2">The sequence shown here is derived from an EMBL/GenBank/DDBJ whole genome shotgun (WGS) entry which is preliminary data.</text>
</comment>
<evidence type="ECO:0000313" key="3">
    <source>
        <dbReference type="Proteomes" id="UP000276260"/>
    </source>
</evidence>
<feature type="domain" description="N-acetyltransferase" evidence="1">
    <location>
        <begin position="8"/>
        <end position="176"/>
    </location>
</feature>
<dbReference type="InterPro" id="IPR016181">
    <property type="entry name" value="Acyl_CoA_acyltransferase"/>
</dbReference>
<sequence>MYQVADFYQLRPLRPTDSQQLGQYFEQLSEETKGRFGPHPLSAAYASELCKATDSACHRLVLWIENRICGYVILDLRPYPEDYQRYQKYGIELCAGLDAMLAPSIADDLQGKGLASQMMPCLLDFARQHQVRHLVLMGGTQQGNDKAIRLYKRAGFIEVGQFVTQLLNYDMYLPLIPASNCKKSEDNSD</sequence>
<reference evidence="2 3" key="1">
    <citation type="submission" date="2018-11" db="EMBL/GenBank/DDBJ databases">
        <title>Draft genome analysis of Rheinheimera mesophila isolated from an industrial waste site.</title>
        <authorList>
            <person name="Yu Q."/>
            <person name="Qi Y."/>
            <person name="Zhang H."/>
            <person name="Lu Y."/>
            <person name="Pu J."/>
        </authorList>
    </citation>
    <scope>NUCLEOTIDE SEQUENCE [LARGE SCALE GENOMIC DNA]</scope>
    <source>
        <strain evidence="2 3">IITR13</strain>
    </source>
</reference>
<dbReference type="GO" id="GO:0016747">
    <property type="term" value="F:acyltransferase activity, transferring groups other than amino-acyl groups"/>
    <property type="evidence" value="ECO:0007669"/>
    <property type="project" value="InterPro"/>
</dbReference>